<evidence type="ECO:0000313" key="9">
    <source>
        <dbReference type="Proteomes" id="UP000220214"/>
    </source>
</evidence>
<keyword evidence="1" id="KW-0808">Transferase</keyword>
<evidence type="ECO:0000313" key="3">
    <source>
        <dbReference type="EMBL" id="SCM15245.1"/>
    </source>
</evidence>
<dbReference type="EMBL" id="LT608250">
    <property type="protein sequence ID" value="SCM15245.1"/>
    <property type="molecule type" value="Genomic_DNA"/>
</dbReference>
<evidence type="ECO:0000313" key="7">
    <source>
        <dbReference type="Proteomes" id="UP000219860"/>
    </source>
</evidence>
<name>A0A113QNR3_PLABE</name>
<keyword evidence="1" id="KW-0418">Kinase</keyword>
<accession>A0A113QNR3</accession>
<evidence type="ECO:0000313" key="6">
    <source>
        <dbReference type="Proteomes" id="UP000069549"/>
    </source>
</evidence>
<evidence type="ECO:0000313" key="5">
    <source>
        <dbReference type="EMBL" id="SCN21909.1"/>
    </source>
</evidence>
<sequence>MNFILMFYGPPCSGKDTLIKFLIKKKKQILFFIYLLYNLKEQYISYKYSYEKIFFIQLIKYCNKINKPFKLNNKHGVRKINLSFFSLIYLYKTFFVTLFDSTFRSNFQRYLNTIYAKLKKVKKKKKNNISLHTHNSIKHKHSYKNDGINSEDIDKNNVTKMCIKISRKKILNHIVKPKTFFIFYKKFIKQIKYFRHFLSKYNISIHNISTDNIEKQFYSTKNKKRYVNQSKKIKKNEKKNIAVITNKIIIFEKQNHKTKIYYPIIKKRCLKNKLFFFSKTRENKNIKPTLFNQKKYWKIARKIAYLYCFHLINEHKNTNKKNSSHIKYDQNKIIILNDTFHFPSMRKKYYLLSKKYNSIYIQTFLNTPVKLCVKLNINRNKFKYISKETIIKNYLYHNKYAIRLKNEQTNNHKIINFVKATRKWQANTISIQVNRLEDKNKFKELLFFIYKYFSIFIKEINKKKTVIKKENHNPVIQTNALEIINKTANKIIHEKLKSIPNDQKNVYAQKYRLIKLQLLKECRIDKTFNVTDIENRFLTN</sequence>
<organism evidence="1 6">
    <name type="scientific">Plasmodium berghei</name>
    <dbReference type="NCBI Taxonomy" id="5821"/>
    <lineage>
        <taxon>Eukaryota</taxon>
        <taxon>Sar</taxon>
        <taxon>Alveolata</taxon>
        <taxon>Apicomplexa</taxon>
        <taxon>Aconoidasida</taxon>
        <taxon>Haemosporida</taxon>
        <taxon>Plasmodiidae</taxon>
        <taxon>Plasmodium</taxon>
        <taxon>Plasmodium (Vinckeia)</taxon>
    </lineage>
</organism>
<dbReference type="GO" id="GO:0000049">
    <property type="term" value="F:tRNA binding"/>
    <property type="evidence" value="ECO:0007669"/>
    <property type="project" value="TreeGrafter"/>
</dbReference>
<dbReference type="InterPro" id="IPR052648">
    <property type="entry name" value="Ser-tRNA(Sec)_kinase"/>
</dbReference>
<dbReference type="VEuPathDB" id="PlasmoDB:PBANKA_0209400"/>
<protein>
    <submittedName>
        <fullName evidence="1">L-seryl-tRNA(Sec) kinase, putative</fullName>
        <ecNumber evidence="1">2.7.1.164</ecNumber>
    </submittedName>
</protein>
<dbReference type="PANTHER" id="PTHR20873">
    <property type="entry name" value="L-SERYL-TRNA(SEC) KINASE"/>
    <property type="match status" value="1"/>
</dbReference>
<dbReference type="Proteomes" id="UP000516480">
    <property type="component" value="Chromosome 2"/>
</dbReference>
<dbReference type="EMBL" id="LT608266">
    <property type="protein sequence ID" value="SCM17040.1"/>
    <property type="molecule type" value="Genomic_DNA"/>
</dbReference>
<evidence type="ECO:0000313" key="10">
    <source>
        <dbReference type="Proteomes" id="UP000516480"/>
    </source>
</evidence>
<dbReference type="EMBL" id="LT160022">
    <property type="protein sequence ID" value="CXH88604.1"/>
    <property type="molecule type" value="Genomic_DNA"/>
</dbReference>
<reference evidence="1 6" key="1">
    <citation type="submission" date="2016-02" db="EMBL/GenBank/DDBJ databases">
        <authorList>
            <consortium name="Pathogen Informatics"/>
        </authorList>
    </citation>
    <scope>NUCLEOTIDE SEQUENCE [LARGE SCALE GENOMIC DNA]</scope>
    <source>
        <strain evidence="1 6">K173</strain>
        <strain evidence="2 10">NK65 ny</strain>
        <strain evidence="5 9">NK65e</strain>
        <strain evidence="3 7">SP11 Antwerpcl1</strain>
        <strain evidence="4 8">SP11 RLL</strain>
    </source>
</reference>
<dbReference type="PANTHER" id="PTHR20873:SF0">
    <property type="entry name" value="L-SERYL-TRNA(SEC) KINASE"/>
    <property type="match status" value="1"/>
</dbReference>
<dbReference type="OMA" id="FYGPPCS"/>
<dbReference type="OrthoDB" id="9972657at2759"/>
<dbReference type="Proteomes" id="UP000219974">
    <property type="component" value="Chromosome 2"/>
</dbReference>
<dbReference type="Gene3D" id="3.40.50.300">
    <property type="entry name" value="P-loop containing nucleotide triphosphate hydrolases"/>
    <property type="match status" value="1"/>
</dbReference>
<dbReference type="Proteomes" id="UP000220214">
    <property type="component" value="Chromosome 2"/>
</dbReference>
<evidence type="ECO:0000313" key="8">
    <source>
        <dbReference type="Proteomes" id="UP000219974"/>
    </source>
</evidence>
<dbReference type="AlphaFoldDB" id="A0A113QNR3"/>
<evidence type="ECO:0000313" key="1">
    <source>
        <dbReference type="EMBL" id="CXH88604.1"/>
    </source>
</evidence>
<dbReference type="Proteomes" id="UP000069549">
    <property type="component" value="Chromosome 2"/>
</dbReference>
<dbReference type="InterPro" id="IPR027417">
    <property type="entry name" value="P-loop_NTPase"/>
</dbReference>
<dbReference type="Proteomes" id="UP000219860">
    <property type="component" value="Chromosome 2"/>
</dbReference>
<evidence type="ECO:0000313" key="4">
    <source>
        <dbReference type="EMBL" id="SCM17040.1"/>
    </source>
</evidence>
<dbReference type="GO" id="GO:0043915">
    <property type="term" value="F:L-seryl-tRNA(Sec) kinase activity"/>
    <property type="evidence" value="ECO:0007669"/>
    <property type="project" value="UniProtKB-EC"/>
</dbReference>
<evidence type="ECO:0000313" key="2">
    <source>
        <dbReference type="EMBL" id="SCL90213.1"/>
    </source>
</evidence>
<dbReference type="EC" id="2.7.1.164" evidence="1"/>
<dbReference type="EMBL" id="LT614628">
    <property type="protein sequence ID" value="SCN21909.1"/>
    <property type="molecule type" value="Genomic_DNA"/>
</dbReference>
<gene>
    <name evidence="1" type="primary">PSTK</name>
    <name evidence="1" type="ORF">PBK173_000027600</name>
    <name evidence="5" type="ORF">PBNK65E_000025500</name>
    <name evidence="2" type="ORF">PBNK65NY_000025200</name>
    <name evidence="3" type="ORF">PBSP11A_000025300</name>
    <name evidence="4" type="ORF">PBSP11RLL_000025500</name>
</gene>
<dbReference type="EMBL" id="LT608138">
    <property type="protein sequence ID" value="SCL90213.1"/>
    <property type="molecule type" value="Genomic_DNA"/>
</dbReference>
<proteinExistence type="predicted"/>